<feature type="compositionally biased region" description="Basic residues" evidence="2">
    <location>
        <begin position="229"/>
        <end position="238"/>
    </location>
</feature>
<feature type="region of interest" description="Disordered" evidence="2">
    <location>
        <begin position="1"/>
        <end position="22"/>
    </location>
</feature>
<feature type="compositionally biased region" description="Basic and acidic residues" evidence="2">
    <location>
        <begin position="477"/>
        <end position="510"/>
    </location>
</feature>
<protein>
    <submittedName>
        <fullName evidence="3">Coiled-coil domain-containing protein 102A-like protein</fullName>
    </submittedName>
</protein>
<keyword evidence="1" id="KW-0175">Coiled coil</keyword>
<feature type="region of interest" description="Disordered" evidence="2">
    <location>
        <begin position="427"/>
        <end position="510"/>
    </location>
</feature>
<feature type="region of interest" description="Disordered" evidence="2">
    <location>
        <begin position="222"/>
        <end position="281"/>
    </location>
</feature>
<proteinExistence type="predicted"/>
<dbReference type="EMBL" id="JXLN01010401">
    <property type="protein sequence ID" value="KPM05647.1"/>
    <property type="molecule type" value="Genomic_DNA"/>
</dbReference>
<evidence type="ECO:0000313" key="3">
    <source>
        <dbReference type="EMBL" id="KPM05647.1"/>
    </source>
</evidence>
<dbReference type="AlphaFoldDB" id="A0A132A3T1"/>
<dbReference type="Proteomes" id="UP000616769">
    <property type="component" value="Unassembled WGS sequence"/>
</dbReference>
<feature type="coiled-coil region" evidence="1">
    <location>
        <begin position="148"/>
        <end position="175"/>
    </location>
</feature>
<accession>A0A132A3T1</accession>
<name>A0A132A3T1_SARSC</name>
<reference evidence="3 4" key="1">
    <citation type="journal article" date="2015" name="Parasit. Vectors">
        <title>Draft genome of the scabies mite.</title>
        <authorList>
            <person name="Rider S.D.Jr."/>
            <person name="Morgan M.S."/>
            <person name="Arlian L.G."/>
        </authorList>
    </citation>
    <scope>NUCLEOTIDE SEQUENCE [LARGE SCALE GENOMIC DNA]</scope>
    <source>
        <strain evidence="3">Arlian Lab</strain>
    </source>
</reference>
<organism evidence="3 4">
    <name type="scientific">Sarcoptes scabiei</name>
    <name type="common">Itch mite</name>
    <name type="synonym">Acarus scabiei</name>
    <dbReference type="NCBI Taxonomy" id="52283"/>
    <lineage>
        <taxon>Eukaryota</taxon>
        <taxon>Metazoa</taxon>
        <taxon>Ecdysozoa</taxon>
        <taxon>Arthropoda</taxon>
        <taxon>Chelicerata</taxon>
        <taxon>Arachnida</taxon>
        <taxon>Acari</taxon>
        <taxon>Acariformes</taxon>
        <taxon>Sarcoptiformes</taxon>
        <taxon>Astigmata</taxon>
        <taxon>Psoroptidia</taxon>
        <taxon>Sarcoptoidea</taxon>
        <taxon>Sarcoptidae</taxon>
        <taxon>Sarcoptinae</taxon>
        <taxon>Sarcoptes</taxon>
    </lineage>
</organism>
<evidence type="ECO:0000256" key="2">
    <source>
        <dbReference type="SAM" id="MobiDB-lite"/>
    </source>
</evidence>
<feature type="compositionally biased region" description="Basic and acidic residues" evidence="2">
    <location>
        <begin position="239"/>
        <end position="260"/>
    </location>
</feature>
<evidence type="ECO:0000313" key="4">
    <source>
        <dbReference type="Proteomes" id="UP000616769"/>
    </source>
</evidence>
<comment type="caution">
    <text evidence="3">The sequence shown here is derived from an EMBL/GenBank/DDBJ whole genome shotgun (WGS) entry which is preliminary data.</text>
</comment>
<dbReference type="VEuPathDB" id="VectorBase:SSCA004110"/>
<gene>
    <name evidence="3" type="ORF">QR98_0041130</name>
</gene>
<feature type="compositionally biased region" description="Polar residues" evidence="2">
    <location>
        <begin position="427"/>
        <end position="456"/>
    </location>
</feature>
<feature type="compositionally biased region" description="Basic and acidic residues" evidence="2">
    <location>
        <begin position="1"/>
        <end position="14"/>
    </location>
</feature>
<sequence>MLSNKEKRSSKAKFDPAAMADLTPNNGQTNYGIFSNSQTNNDLNRPSNHLIKDAKFKKLNSIEPRNSHSLVHDFQQLYISNLKHQLDNNPSVNVKTFDSNKILEEISSYRKDALESKKRMFQMEKSISFWSDCTTYWRNKWRTIHEEKTKLNDEVLQLQSRINKLEHQLRISDEKRIRLGNEVCLLNEELSRYMCKFNHENKMNVRSKVKKYQQPAQQLNHFNSDRRIDYRKKHRRKKDSKESIRQEDSSSSELDSRDQSSHLPRTSSSMQKEETIRDQSLGRIRNEVQSLSLNKDQNKILYRNHERLFDKKIINKKRFSQVVMLDEDEILQMNKEISINTINPTSSSLNETLKSTGQKDIQNDHLHFNDSIKYLPQNKHQLYMDYVPEDVEEEEDSFDDRIKPGQFLNDFDFGTTGIIESSANINKTNTTDSECPNVSSTNHNVNDQSDLRSFSTDDAGIISNEEITKNKQNHLTSPEKRPNETKENSIEQRTESDDEKNVFQCRGDEL</sequence>
<evidence type="ECO:0000256" key="1">
    <source>
        <dbReference type="SAM" id="Coils"/>
    </source>
</evidence>
<dbReference type="OrthoDB" id="5984396at2759"/>